<evidence type="ECO:0000256" key="1">
    <source>
        <dbReference type="ARBA" id="ARBA00005179"/>
    </source>
</evidence>
<comment type="similarity">
    <text evidence="2">Belongs to the plant acyltransferase family.</text>
</comment>
<dbReference type="InterPro" id="IPR023213">
    <property type="entry name" value="CAT-like_dom_sf"/>
</dbReference>
<keyword evidence="4" id="KW-0012">Acyltransferase</keyword>
<proteinExistence type="inferred from homology"/>
<evidence type="ECO:0000256" key="3">
    <source>
        <dbReference type="ARBA" id="ARBA00022679"/>
    </source>
</evidence>
<keyword evidence="3" id="KW-0808">Transferase</keyword>
<comment type="pathway">
    <text evidence="1">Secondary metabolite biosynthesis.</text>
</comment>
<reference evidence="5 6" key="1">
    <citation type="submission" date="2024-07" db="EMBL/GenBank/DDBJ databases">
        <title>Section-level genome sequencing and comparative genomics of Aspergillus sections Usti and Cavernicolus.</title>
        <authorList>
            <consortium name="Lawrence Berkeley National Laboratory"/>
            <person name="Nybo J.L."/>
            <person name="Vesth T.C."/>
            <person name="Theobald S."/>
            <person name="Frisvad J.C."/>
            <person name="Larsen T.O."/>
            <person name="Kjaerboelling I."/>
            <person name="Rothschild-Mancinelli K."/>
            <person name="Lyhne E.K."/>
            <person name="Kogle M.E."/>
            <person name="Barry K."/>
            <person name="Clum A."/>
            <person name="Na H."/>
            <person name="Ledsgaard L."/>
            <person name="Lin J."/>
            <person name="Lipzen A."/>
            <person name="Kuo A."/>
            <person name="Riley R."/>
            <person name="Mondo S."/>
            <person name="Labutti K."/>
            <person name="Haridas S."/>
            <person name="Pangalinan J."/>
            <person name="Salamov A.A."/>
            <person name="Simmons B.A."/>
            <person name="Magnuson J.K."/>
            <person name="Chen J."/>
            <person name="Drula E."/>
            <person name="Henrissat B."/>
            <person name="Wiebenga A."/>
            <person name="Lubbers R.J."/>
            <person name="Gomes A.C."/>
            <person name="Macurrencykelacurrency M.R."/>
            <person name="Stajich J."/>
            <person name="Grigoriev I.V."/>
            <person name="Mortensen U.H."/>
            <person name="De Vries R.P."/>
            <person name="Baker S.E."/>
            <person name="Andersen M.R."/>
        </authorList>
    </citation>
    <scope>NUCLEOTIDE SEQUENCE [LARGE SCALE GENOMIC DNA]</scope>
    <source>
        <strain evidence="5 6">CBS 449.75</strain>
    </source>
</reference>
<evidence type="ECO:0000313" key="6">
    <source>
        <dbReference type="Proteomes" id="UP001610432"/>
    </source>
</evidence>
<evidence type="ECO:0008006" key="7">
    <source>
        <dbReference type="Google" id="ProtNLM"/>
    </source>
</evidence>
<dbReference type="EMBL" id="JBFXLQ010000121">
    <property type="protein sequence ID" value="KAL2859791.1"/>
    <property type="molecule type" value="Genomic_DNA"/>
</dbReference>
<protein>
    <recommendedName>
        <fullName evidence="7">LysR family regulatory protein</fullName>
    </recommendedName>
</protein>
<accession>A0ABR4L5M7</accession>
<dbReference type="Proteomes" id="UP001610432">
    <property type="component" value="Unassembled WGS sequence"/>
</dbReference>
<evidence type="ECO:0000256" key="4">
    <source>
        <dbReference type="ARBA" id="ARBA00023315"/>
    </source>
</evidence>
<comment type="caution">
    <text evidence="5">The sequence shown here is derived from an EMBL/GenBank/DDBJ whole genome shotgun (WGS) entry which is preliminary data.</text>
</comment>
<evidence type="ECO:0000256" key="2">
    <source>
        <dbReference type="ARBA" id="ARBA00009861"/>
    </source>
</evidence>
<evidence type="ECO:0000313" key="5">
    <source>
        <dbReference type="EMBL" id="KAL2859791.1"/>
    </source>
</evidence>
<dbReference type="PANTHER" id="PTHR31896">
    <property type="entry name" value="FAMILY REGULATORY PROTEIN, PUTATIVE (AFU_ORTHOLOGUE AFUA_3G14730)-RELATED"/>
    <property type="match status" value="1"/>
</dbReference>
<keyword evidence="6" id="KW-1185">Reference proteome</keyword>
<dbReference type="PANTHER" id="PTHR31896:SF69">
    <property type="entry name" value="FAMILY REGULATORY PROTEIN, PUTATIVE (AFU_ORTHOLOGUE AFUA_3G14730)-RELATED"/>
    <property type="match status" value="1"/>
</dbReference>
<dbReference type="InterPro" id="IPR051283">
    <property type="entry name" value="Sec_Metabolite_Acyltrans"/>
</dbReference>
<organism evidence="5 6">
    <name type="scientific">Aspergillus lucknowensis</name>
    <dbReference type="NCBI Taxonomy" id="176173"/>
    <lineage>
        <taxon>Eukaryota</taxon>
        <taxon>Fungi</taxon>
        <taxon>Dikarya</taxon>
        <taxon>Ascomycota</taxon>
        <taxon>Pezizomycotina</taxon>
        <taxon>Eurotiomycetes</taxon>
        <taxon>Eurotiomycetidae</taxon>
        <taxon>Eurotiales</taxon>
        <taxon>Aspergillaceae</taxon>
        <taxon>Aspergillus</taxon>
        <taxon>Aspergillus subgen. Nidulantes</taxon>
    </lineage>
</organism>
<gene>
    <name evidence="5" type="ORF">BJX67DRAFT_40832</name>
</gene>
<sequence>MGFLWKRGPSPPKKIPTDTVLPMPAWDDQRRMRHCCLHVTSRFDDVLSPEVLRQSLERLLQIDGWRTLGARLRMRDDGKLEYHLPAQYDAERPGFGFAVIKHAMCIKEHPLAARLPQATTQPSLLSDTADVSSICLGPDCPRDIDDWLYSDRPQLAIDVVLFDDATLLTVTFLHTLTDAMGLSSFMKAWTSIINGREDQVPAFHSVGEDPMAQFTEKTPAKASVNFPFLLTGIRLFSFILSYVFELLWYRGHNERVICIPGQYIDGLRNQALHDLSRDSQHPAPFLSESDILLAWWTKTLIKSLNPSPGRLISLLNVFDIRSTALPQSSSPNTALITNAALVSITFLRVRQILNKPVSFIASAIRTSLTQQRTLPQIEASFALQKSLSAKNAHPPMFGEANSLLVCCTNWNRGRFFEVDFSAAVTKSGIPPTDRPNALGRPSFVVPTQHSRGPGLRNIGPIIGKDAAGNWWLSSTVRTSAWAGIERELDILGGKKNR</sequence>
<name>A0ABR4L5M7_9EURO</name>
<dbReference type="GeneID" id="98150027"/>
<dbReference type="RefSeq" id="XP_070880347.1">
    <property type="nucleotide sequence ID" value="XM_071034955.1"/>
</dbReference>
<dbReference type="Gene3D" id="3.30.559.10">
    <property type="entry name" value="Chloramphenicol acetyltransferase-like domain"/>
    <property type="match status" value="2"/>
</dbReference>